<dbReference type="InterPro" id="IPR027417">
    <property type="entry name" value="P-loop_NTPase"/>
</dbReference>
<organism evidence="2 3">
    <name type="scientific">Streptomyces viridochromogenes (strain DSM 40736 / JCM 4977 / BCRC 1201 / Tue 494)</name>
    <dbReference type="NCBI Taxonomy" id="591159"/>
    <lineage>
        <taxon>Bacteria</taxon>
        <taxon>Bacillati</taxon>
        <taxon>Actinomycetota</taxon>
        <taxon>Actinomycetes</taxon>
        <taxon>Kitasatosporales</taxon>
        <taxon>Streptomycetaceae</taxon>
        <taxon>Streptomyces</taxon>
    </lineage>
</organism>
<gene>
    <name evidence="2" type="ORF">SSQG_05068</name>
</gene>
<protein>
    <submittedName>
        <fullName evidence="2">Predicted protein</fullName>
    </submittedName>
</protein>
<dbReference type="eggNOG" id="COG3903">
    <property type="taxonomic scope" value="Bacteria"/>
</dbReference>
<dbReference type="HOGENOM" id="CLU_1142120_0_0_11"/>
<proteinExistence type="predicted"/>
<dbReference type="GO" id="GO:0003677">
    <property type="term" value="F:DNA binding"/>
    <property type="evidence" value="ECO:0007669"/>
    <property type="project" value="InterPro"/>
</dbReference>
<dbReference type="SMART" id="SM00421">
    <property type="entry name" value="HTH_LUXR"/>
    <property type="match status" value="1"/>
</dbReference>
<dbReference type="CDD" id="cd06170">
    <property type="entry name" value="LuxR_C_like"/>
    <property type="match status" value="1"/>
</dbReference>
<feature type="domain" description="HTH luxR-type" evidence="1">
    <location>
        <begin position="178"/>
        <end position="243"/>
    </location>
</feature>
<dbReference type="InterPro" id="IPR000792">
    <property type="entry name" value="Tscrpt_reg_LuxR_C"/>
</dbReference>
<evidence type="ECO:0000313" key="3">
    <source>
        <dbReference type="Proteomes" id="UP000004184"/>
    </source>
</evidence>
<accession>D9XCR4</accession>
<name>D9XCR4_STRVT</name>
<evidence type="ECO:0000313" key="2">
    <source>
        <dbReference type="EMBL" id="EFL34550.1"/>
    </source>
</evidence>
<keyword evidence="3" id="KW-1185">Reference proteome</keyword>
<reference evidence="3" key="1">
    <citation type="submission" date="2009-02" db="EMBL/GenBank/DDBJ databases">
        <title>Annotation of Streptomyces viridochromogenes strain DSM 40736.</title>
        <authorList>
            <consortium name="The Broad Institute Genome Sequencing Platform"/>
            <consortium name="Broad Institute Microbial Sequencing Center"/>
            <person name="Fischbach M."/>
            <person name="Godfrey P."/>
            <person name="Ward D."/>
            <person name="Young S."/>
            <person name="Zeng Q."/>
            <person name="Koehrsen M."/>
            <person name="Alvarado L."/>
            <person name="Berlin A.M."/>
            <person name="Bochicchio J."/>
            <person name="Borenstein D."/>
            <person name="Chapman S.B."/>
            <person name="Chen Z."/>
            <person name="Engels R."/>
            <person name="Freedman E."/>
            <person name="Gellesch M."/>
            <person name="Goldberg J."/>
            <person name="Griggs A."/>
            <person name="Gujja S."/>
            <person name="Heilman E.R."/>
            <person name="Heiman D.I."/>
            <person name="Hepburn T.A."/>
            <person name="Howarth C."/>
            <person name="Jen D."/>
            <person name="Larson L."/>
            <person name="Lewis B."/>
            <person name="Mehta T."/>
            <person name="Park D."/>
            <person name="Pearson M."/>
            <person name="Richards J."/>
            <person name="Roberts A."/>
            <person name="Saif S."/>
            <person name="Shea T.D."/>
            <person name="Shenoy N."/>
            <person name="Sisk P."/>
            <person name="Stolte C."/>
            <person name="Sykes S.N."/>
            <person name="Thomson T."/>
            <person name="Walk T."/>
            <person name="White J."/>
            <person name="Yandava C."/>
            <person name="Straight P."/>
            <person name="Clardy J."/>
            <person name="Hung D."/>
            <person name="Kolter R."/>
            <person name="Mekalanos J."/>
            <person name="Walker S."/>
            <person name="Walsh C.T."/>
            <person name="Wieland-Brown L.C."/>
            <person name="Haas B."/>
            <person name="Nusbaum C."/>
            <person name="Birren B."/>
        </authorList>
    </citation>
    <scope>NUCLEOTIDE SEQUENCE [LARGE SCALE GENOMIC DNA]</scope>
    <source>
        <strain evidence="3">DSM 40736 / JCM 4977 / BCRC 1201 / Tue 494</strain>
    </source>
</reference>
<dbReference type="PROSITE" id="PS50043">
    <property type="entry name" value="HTH_LUXR_2"/>
    <property type="match status" value="1"/>
</dbReference>
<dbReference type="SUPFAM" id="SSF46894">
    <property type="entry name" value="C-terminal effector domain of the bipartite response regulators"/>
    <property type="match status" value="1"/>
</dbReference>
<dbReference type="eggNOG" id="COG2197">
    <property type="taxonomic scope" value="Bacteria"/>
</dbReference>
<dbReference type="PANTHER" id="PTHR47691:SF3">
    <property type="entry name" value="HTH-TYPE TRANSCRIPTIONAL REGULATOR RV0890C-RELATED"/>
    <property type="match status" value="1"/>
</dbReference>
<dbReference type="EMBL" id="GG657757">
    <property type="protein sequence ID" value="EFL34550.1"/>
    <property type="molecule type" value="Genomic_DNA"/>
</dbReference>
<dbReference type="GO" id="GO:0006355">
    <property type="term" value="P:regulation of DNA-templated transcription"/>
    <property type="evidence" value="ECO:0007669"/>
    <property type="project" value="InterPro"/>
</dbReference>
<dbReference type="Gene3D" id="1.10.10.10">
    <property type="entry name" value="Winged helix-like DNA-binding domain superfamily/Winged helix DNA-binding domain"/>
    <property type="match status" value="1"/>
</dbReference>
<dbReference type="STRING" id="591159.SSQG_05068"/>
<dbReference type="Proteomes" id="UP000004184">
    <property type="component" value="Unassembled WGS sequence"/>
</dbReference>
<dbReference type="PRINTS" id="PR00038">
    <property type="entry name" value="HTHLUXR"/>
</dbReference>
<dbReference type="PANTHER" id="PTHR47691">
    <property type="entry name" value="REGULATOR-RELATED"/>
    <property type="match status" value="1"/>
</dbReference>
<sequence length="243" mass="26497">MYACDAAVEVSRGKYTHGCDARVHTCTRRDRVRIRARGAGLSGPPDHTPPEDWLIMGGSAPPRDHQLPVETTSFVDRRGELNEGRQLLAGTRLVTLTGPGGVGETRLAARIAARVRRAFPDGVRFVHLSGLHDPALVPLAADTLGLHDHSAQPPLHALVAQALQEPARPRTQAPEAPYLDTTVRLTRRETEVARLVAEGLGNQRIADRLVIARRTAEGHVERILSKLGFSNRSQIAAWVTAQR</sequence>
<dbReference type="SUPFAM" id="SSF52540">
    <property type="entry name" value="P-loop containing nucleoside triphosphate hydrolases"/>
    <property type="match status" value="1"/>
</dbReference>
<dbReference type="InterPro" id="IPR036388">
    <property type="entry name" value="WH-like_DNA-bd_sf"/>
</dbReference>
<dbReference type="Pfam" id="PF00196">
    <property type="entry name" value="GerE"/>
    <property type="match status" value="1"/>
</dbReference>
<dbReference type="InterPro" id="IPR016032">
    <property type="entry name" value="Sig_transdc_resp-reg_C-effctor"/>
</dbReference>
<evidence type="ECO:0000259" key="1">
    <source>
        <dbReference type="PROSITE" id="PS50043"/>
    </source>
</evidence>
<dbReference type="Gene3D" id="3.40.50.300">
    <property type="entry name" value="P-loop containing nucleotide triphosphate hydrolases"/>
    <property type="match status" value="1"/>
</dbReference>
<dbReference type="AlphaFoldDB" id="D9XCR4"/>